<reference evidence="1" key="1">
    <citation type="submission" date="2016-09" db="EMBL/GenBank/DDBJ databases">
        <authorList>
            <person name="Hebert L."/>
            <person name="Moumen B."/>
        </authorList>
    </citation>
    <scope>NUCLEOTIDE SEQUENCE [LARGE SCALE GENOMIC DNA]</scope>
    <source>
        <strain evidence="1">OVI</strain>
    </source>
</reference>
<dbReference type="EMBL" id="CZPT02000451">
    <property type="protein sequence ID" value="SCU65895.1"/>
    <property type="molecule type" value="Genomic_DNA"/>
</dbReference>
<dbReference type="RefSeq" id="XP_067077412.1">
    <property type="nucleotide sequence ID" value="XM_067221311.1"/>
</dbReference>
<comment type="caution">
    <text evidence="1">The sequence shown here is derived from an EMBL/GenBank/DDBJ whole genome shotgun (WGS) entry which is preliminary data.</text>
</comment>
<evidence type="ECO:0000313" key="1">
    <source>
        <dbReference type="EMBL" id="SCU65895.1"/>
    </source>
</evidence>
<gene>
    <name evidence="1" type="ORF">TEOVI_000763700</name>
</gene>
<keyword evidence="2" id="KW-1185">Reference proteome</keyword>
<dbReference type="VEuPathDB" id="TriTrypDB:TEOVI_000763700"/>
<dbReference type="GO" id="GO:0019787">
    <property type="term" value="F:ubiquitin-like protein transferase activity"/>
    <property type="evidence" value="ECO:0007669"/>
    <property type="project" value="InterPro"/>
</dbReference>
<proteinExistence type="predicted"/>
<dbReference type="GO" id="GO:0006914">
    <property type="term" value="P:autophagy"/>
    <property type="evidence" value="ECO:0007669"/>
    <property type="project" value="UniProtKB-KW"/>
</dbReference>
<dbReference type="AlphaFoldDB" id="A0A1G4I2C5"/>
<name>A0A1G4I2C5_TRYEQ</name>
<evidence type="ECO:0000313" key="2">
    <source>
        <dbReference type="Proteomes" id="UP000195570"/>
    </source>
</evidence>
<protein>
    <submittedName>
        <fullName evidence="1">E1-like ubiquitin-activating enzyme, putative</fullName>
    </submittedName>
</protein>
<organism evidence="1 2">
    <name type="scientific">Trypanosoma equiperdum</name>
    <dbReference type="NCBI Taxonomy" id="5694"/>
    <lineage>
        <taxon>Eukaryota</taxon>
        <taxon>Discoba</taxon>
        <taxon>Euglenozoa</taxon>
        <taxon>Kinetoplastea</taxon>
        <taxon>Metakinetoplastina</taxon>
        <taxon>Trypanosomatida</taxon>
        <taxon>Trypanosomatidae</taxon>
        <taxon>Trypanosoma</taxon>
    </lineage>
</organism>
<dbReference type="Proteomes" id="UP000195570">
    <property type="component" value="Unassembled WGS sequence"/>
</dbReference>
<sequence>MNTPSVQCTRDEFDEMAATLVRSNGLWRLHRKKDSFERSVVWLEAVHIMERMGSVGNVERLLVTFFVSYSECYSQPQLHLAPEHPLDAERLSTYVAGACFHPRESCGCYEAPLVTLGFCEELEMTLWGLHPCDTAQLALMASENGVRGNCLELFLLSVAPFVSMTEDLLPTHATGMANHSGCPCDSG</sequence>
<dbReference type="GeneID" id="92381571"/>
<accession>A0A1G4I2C5</accession>